<gene>
    <name evidence="1" type="ORF">C1O66_14505</name>
</gene>
<comment type="caution">
    <text evidence="1">The sequence shown here is derived from an EMBL/GenBank/DDBJ whole genome shotgun (WGS) entry which is preliminary data.</text>
</comment>
<dbReference type="OrthoDB" id="9152494at2"/>
<reference evidence="1 2" key="1">
    <citation type="submission" date="2018-01" db="EMBL/GenBank/DDBJ databases">
        <title>Draft genome sequence of Paucibacter aquatile CR182 isolated from freshwater of the Nakdong River.</title>
        <authorList>
            <person name="Choi A."/>
            <person name="Chung E.J."/>
        </authorList>
    </citation>
    <scope>NUCLEOTIDE SEQUENCE [LARGE SCALE GENOMIC DNA]</scope>
    <source>
        <strain evidence="1 2">CR182</strain>
    </source>
</reference>
<dbReference type="Proteomes" id="UP000235916">
    <property type="component" value="Unassembled WGS sequence"/>
</dbReference>
<name>A0A2N8KYS7_9BURK</name>
<accession>A0A2N8KYS7</accession>
<organism evidence="1 2">
    <name type="scientific">Kinneretia aquatilis</name>
    <dbReference type="NCBI Taxonomy" id="2070761"/>
    <lineage>
        <taxon>Bacteria</taxon>
        <taxon>Pseudomonadati</taxon>
        <taxon>Pseudomonadota</taxon>
        <taxon>Betaproteobacteria</taxon>
        <taxon>Burkholderiales</taxon>
        <taxon>Sphaerotilaceae</taxon>
        <taxon>Roseateles</taxon>
    </lineage>
</organism>
<dbReference type="AlphaFoldDB" id="A0A2N8KYS7"/>
<protein>
    <submittedName>
        <fullName evidence="1">Uncharacterized protein</fullName>
    </submittedName>
</protein>
<proteinExistence type="predicted"/>
<keyword evidence="2" id="KW-1185">Reference proteome</keyword>
<sequence>MLEQAYTKTEQGRAEIKNRALPLSRSLRNLLLVIDDSKSAQQWLGLVQGITAADIAFLIDQGLIAPTARAGSAAGLAPAAPQAPALPSLDYQALYAYLTGAAREHLGLIKGYRWVLDVERCGDLPALQQLALRFVDEVRQAQGDAVAFKVRQSLGL</sequence>
<evidence type="ECO:0000313" key="2">
    <source>
        <dbReference type="Proteomes" id="UP000235916"/>
    </source>
</evidence>
<evidence type="ECO:0000313" key="1">
    <source>
        <dbReference type="EMBL" id="PND38616.1"/>
    </source>
</evidence>
<dbReference type="EMBL" id="POSP01000003">
    <property type="protein sequence ID" value="PND38616.1"/>
    <property type="molecule type" value="Genomic_DNA"/>
</dbReference>